<feature type="compositionally biased region" description="Low complexity" evidence="1">
    <location>
        <begin position="1"/>
        <end position="11"/>
    </location>
</feature>
<feature type="compositionally biased region" description="Low complexity" evidence="1">
    <location>
        <begin position="221"/>
        <end position="232"/>
    </location>
</feature>
<name>A0A4U0UGJ0_9PEZI</name>
<dbReference type="AlphaFoldDB" id="A0A4U0UGJ0"/>
<dbReference type="InterPro" id="IPR000195">
    <property type="entry name" value="Rab-GAP-TBC_dom"/>
</dbReference>
<dbReference type="OrthoDB" id="294251at2759"/>
<dbReference type="GO" id="GO:0031267">
    <property type="term" value="F:small GTPase binding"/>
    <property type="evidence" value="ECO:0007669"/>
    <property type="project" value="TreeGrafter"/>
</dbReference>
<dbReference type="PANTHER" id="PTHR47219">
    <property type="entry name" value="RAB GTPASE-ACTIVATING PROTEIN 1-LIKE"/>
    <property type="match status" value="1"/>
</dbReference>
<evidence type="ECO:0000259" key="2">
    <source>
        <dbReference type="PROSITE" id="PS50086"/>
    </source>
</evidence>
<evidence type="ECO:0000256" key="1">
    <source>
        <dbReference type="SAM" id="MobiDB-lite"/>
    </source>
</evidence>
<dbReference type="SMART" id="SM00164">
    <property type="entry name" value="TBC"/>
    <property type="match status" value="1"/>
</dbReference>
<dbReference type="PROSITE" id="PS50086">
    <property type="entry name" value="TBC_RABGAP"/>
    <property type="match status" value="1"/>
</dbReference>
<dbReference type="Gene3D" id="1.10.8.270">
    <property type="entry name" value="putative rabgap domain of human tbc1 domain family member 14 like domains"/>
    <property type="match status" value="1"/>
</dbReference>
<dbReference type="InterPro" id="IPR050302">
    <property type="entry name" value="Rab_GAP_TBC_domain"/>
</dbReference>
<dbReference type="EMBL" id="NAJL01000002">
    <property type="protein sequence ID" value="TKA33585.1"/>
    <property type="molecule type" value="Genomic_DNA"/>
</dbReference>
<dbReference type="Gene3D" id="1.10.472.80">
    <property type="entry name" value="Ypt/Rab-GAP domain of gyp1p, domain 3"/>
    <property type="match status" value="1"/>
</dbReference>
<accession>A0A4U0UGJ0</accession>
<organism evidence="3 4">
    <name type="scientific">Salinomyces thailandicus</name>
    <dbReference type="NCBI Taxonomy" id="706561"/>
    <lineage>
        <taxon>Eukaryota</taxon>
        <taxon>Fungi</taxon>
        <taxon>Dikarya</taxon>
        <taxon>Ascomycota</taxon>
        <taxon>Pezizomycotina</taxon>
        <taxon>Dothideomycetes</taxon>
        <taxon>Dothideomycetidae</taxon>
        <taxon>Mycosphaerellales</taxon>
        <taxon>Teratosphaeriaceae</taxon>
        <taxon>Salinomyces</taxon>
    </lineage>
</organism>
<feature type="domain" description="Rab-GAP TBC" evidence="2">
    <location>
        <begin position="335"/>
        <end position="526"/>
    </location>
</feature>
<dbReference type="InterPro" id="IPR035969">
    <property type="entry name" value="Rab-GAP_TBC_sf"/>
</dbReference>
<feature type="compositionally biased region" description="Polar residues" evidence="1">
    <location>
        <begin position="61"/>
        <end position="72"/>
    </location>
</feature>
<reference evidence="3 4" key="1">
    <citation type="submission" date="2017-03" db="EMBL/GenBank/DDBJ databases">
        <title>Genomes of endolithic fungi from Antarctica.</title>
        <authorList>
            <person name="Coleine C."/>
            <person name="Masonjones S."/>
            <person name="Stajich J.E."/>
        </authorList>
    </citation>
    <scope>NUCLEOTIDE SEQUENCE [LARGE SCALE GENOMIC DNA]</scope>
    <source>
        <strain evidence="3 4">CCFEE 6315</strain>
    </source>
</reference>
<comment type="caution">
    <text evidence="3">The sequence shown here is derived from an EMBL/GenBank/DDBJ whole genome shotgun (WGS) entry which is preliminary data.</text>
</comment>
<feature type="compositionally biased region" description="Polar residues" evidence="1">
    <location>
        <begin position="197"/>
        <end position="207"/>
    </location>
</feature>
<evidence type="ECO:0000313" key="4">
    <source>
        <dbReference type="Proteomes" id="UP000308549"/>
    </source>
</evidence>
<feature type="compositionally biased region" description="Basic and acidic residues" evidence="1">
    <location>
        <begin position="249"/>
        <end position="266"/>
    </location>
</feature>
<evidence type="ECO:0000313" key="3">
    <source>
        <dbReference type="EMBL" id="TKA33585.1"/>
    </source>
</evidence>
<feature type="region of interest" description="Disordered" evidence="1">
    <location>
        <begin position="1"/>
        <end position="72"/>
    </location>
</feature>
<dbReference type="GO" id="GO:0005096">
    <property type="term" value="F:GTPase activator activity"/>
    <property type="evidence" value="ECO:0007669"/>
    <property type="project" value="TreeGrafter"/>
</dbReference>
<sequence length="617" mass="68348">MGELSSQSSQQALLRPDDTCSLTIFPDPSTSSLEHHAQHESGGLNGLLDRSGPTLFDEQPSETGTDAHTLSSAPPEVLQNVIDYQGAASLVRRLATLLAERDAHITALTRLAEEYKVPQESIAATTSRVRQAEQRRLALTIAADEHLVPSASSENSDSRIGALRSEAIETTGGTAKGLTRFFGGGGAGGTIRRRAGSTASPESSRPTSRPAPIPRRERPQSIDTTSIKSTDSGGWTAALFSNHNKRHDSRSNKEPVELATQHDKDQLPPTLSKRTGDPQEAAWNKFLIKLTVSRSQTGDNDQSRGVGLVGASQFGQEGKLGEQKMKTLTQLVVGGIPMNLRHNLWMELSNTEAIMEPGTYTHYLSLREQVDQSEIDAIAKDVPRTLTSVHQYYANKGDKRLKEVLVAFVSKYESLGYTQGLNTIAGYLCLAMPEDEHAYWMLCNMVDNFFPEGYFSRENNLIGPLADSVVLRSFVVELMPQLAKRMDELEIPADHTVPLSWFFTAFSSALPEHVLMRVWDIWLCLPGQKTFLFHVALAILMQNAAGLIECEDEGEYWAYLDTKCKLSGDPDWTNELMRQAFLLRRKLEGVEERRALETKVMRKKRASTEALYSPDEE</sequence>
<gene>
    <name evidence="3" type="ORF">B0A50_00421</name>
</gene>
<dbReference type="PANTHER" id="PTHR47219:SF20">
    <property type="entry name" value="TBC1 DOMAIN FAMILY MEMBER 2B"/>
    <property type="match status" value="1"/>
</dbReference>
<feature type="region of interest" description="Disordered" evidence="1">
    <location>
        <begin position="174"/>
        <end position="278"/>
    </location>
</feature>
<dbReference type="Proteomes" id="UP000308549">
    <property type="component" value="Unassembled WGS sequence"/>
</dbReference>
<dbReference type="SUPFAM" id="SSF47923">
    <property type="entry name" value="Ypt/Rab-GAP domain of gyp1p"/>
    <property type="match status" value="2"/>
</dbReference>
<dbReference type="Pfam" id="PF00566">
    <property type="entry name" value="RabGAP-TBC"/>
    <property type="match status" value="1"/>
</dbReference>
<proteinExistence type="predicted"/>
<protein>
    <recommendedName>
        <fullName evidence="2">Rab-GAP TBC domain-containing protein</fullName>
    </recommendedName>
</protein>
<keyword evidence="4" id="KW-1185">Reference proteome</keyword>